<evidence type="ECO:0000256" key="2">
    <source>
        <dbReference type="ARBA" id="ARBA00005312"/>
    </source>
</evidence>
<evidence type="ECO:0000256" key="4">
    <source>
        <dbReference type="ARBA" id="ARBA00022598"/>
    </source>
</evidence>
<dbReference type="EC" id="6.1.1.23" evidence="9"/>
<feature type="domain" description="Aminoacyl-transfer RNA synthetases class-II family profile" evidence="11">
    <location>
        <begin position="163"/>
        <end position="439"/>
    </location>
</feature>
<dbReference type="Gene3D" id="3.30.930.10">
    <property type="entry name" value="Bira Bifunctional Protein, Domain 2"/>
    <property type="match status" value="1"/>
</dbReference>
<dbReference type="InterPro" id="IPR004364">
    <property type="entry name" value="Aa-tRNA-synt_II"/>
</dbReference>
<keyword evidence="5 9" id="KW-0547">Nucleotide-binding</keyword>
<evidence type="ECO:0000256" key="8">
    <source>
        <dbReference type="ARBA" id="ARBA00023146"/>
    </source>
</evidence>
<comment type="similarity">
    <text evidence="2 9">Belongs to the class-II aminoacyl-tRNA synthetase family. Type 2 subfamily.</text>
</comment>
<dbReference type="InterPro" id="IPR002312">
    <property type="entry name" value="Asp/Asn-tRNA-synth_IIb"/>
</dbReference>
<dbReference type="InterPro" id="IPR012340">
    <property type="entry name" value="NA-bd_OB-fold"/>
</dbReference>
<evidence type="ECO:0000313" key="12">
    <source>
        <dbReference type="EMBL" id="GAA1978646.1"/>
    </source>
</evidence>
<dbReference type="InterPro" id="IPR045864">
    <property type="entry name" value="aa-tRNA-synth_II/BPL/LPL"/>
</dbReference>
<dbReference type="PANTHER" id="PTHR43450">
    <property type="entry name" value="ASPARTYL-TRNA SYNTHETASE"/>
    <property type="match status" value="1"/>
</dbReference>
<dbReference type="Pfam" id="PF00152">
    <property type="entry name" value="tRNA-synt_2"/>
    <property type="match status" value="1"/>
</dbReference>
<feature type="binding site" evidence="9">
    <location>
        <position position="229"/>
    </location>
    <ligand>
        <name>L-aspartate</name>
        <dbReference type="ChEBI" id="CHEBI:29991"/>
    </ligand>
</feature>
<proteinExistence type="inferred from homology"/>
<evidence type="ECO:0000259" key="11">
    <source>
        <dbReference type="PROSITE" id="PS50862"/>
    </source>
</evidence>
<evidence type="ECO:0000256" key="1">
    <source>
        <dbReference type="ARBA" id="ARBA00004496"/>
    </source>
</evidence>
<evidence type="ECO:0000256" key="9">
    <source>
        <dbReference type="HAMAP-Rule" id="MF_02075"/>
    </source>
</evidence>
<keyword evidence="6 9" id="KW-0067">ATP-binding</keyword>
<feature type="binding site" evidence="9">
    <location>
        <position position="373"/>
    </location>
    <ligand>
        <name>L-aspartate</name>
        <dbReference type="ChEBI" id="CHEBI:29991"/>
    </ligand>
</feature>
<keyword evidence="4 9" id="KW-0436">Ligase</keyword>
<comment type="subunit">
    <text evidence="9">Homodimer.</text>
</comment>
<evidence type="ECO:0000313" key="13">
    <source>
        <dbReference type="Proteomes" id="UP001499854"/>
    </source>
</evidence>
<keyword evidence="8 9" id="KW-0030">Aminoacyl-tRNA synthetase</keyword>
<dbReference type="PANTHER" id="PTHR43450:SF1">
    <property type="entry name" value="ASPARTATE--TRNA LIGASE, CYTOPLASMIC"/>
    <property type="match status" value="1"/>
</dbReference>
<dbReference type="SUPFAM" id="SSF55681">
    <property type="entry name" value="Class II aaRS and biotin synthetases"/>
    <property type="match status" value="1"/>
</dbReference>
<sequence>MIHRVLATDLSAHVGETVQVSGWLHRRRELKRVTFLIIRDRTGLTQAVLPGAGEQEREQEQEQQQGEQPHGQRLHDIPEETVISFVGVVTANDQAPGGVELVAPAGGPQVEVLSSPAATPPLDIYRPTVTASLPTILDGSPVTLRHPHLSAPFQITAASVAGFRGALDALGFTEIHTPKIVGSATESGANVFALDWFGHPAYLAQSPQFFKQAMVGVFERVYETGPVFRAEPSDTARHLAQYTSLDAELGFIQDHRDVMAVVREALAGMVAAVAERAPAAVELLGVKLPTVPEKIPEIHFSEAMAMLGQDEPDLAPSDERTLSEWALREFGSEFLFVTGYPMTKRPFYTHAEPGRPQYSNSFDLLFRGLELITGGQRLHKYEDYVAALAARGESTEPYEGYLSAFRHGMPPHGGFALGLERWTMRLTEADNLRRTALFPRDLHRLTP</sequence>
<dbReference type="PROSITE" id="PS50862">
    <property type="entry name" value="AA_TRNA_LIGASE_II"/>
    <property type="match status" value="1"/>
</dbReference>
<evidence type="ECO:0000256" key="10">
    <source>
        <dbReference type="SAM" id="MobiDB-lite"/>
    </source>
</evidence>
<evidence type="ECO:0000256" key="3">
    <source>
        <dbReference type="ARBA" id="ARBA00022490"/>
    </source>
</evidence>
<feature type="binding site" evidence="9">
    <location>
        <begin position="237"/>
        <end position="239"/>
    </location>
    <ligand>
        <name>ATP</name>
        <dbReference type="ChEBI" id="CHEBI:30616"/>
    </ligand>
</feature>
<keyword evidence="13" id="KW-1185">Reference proteome</keyword>
<dbReference type="Pfam" id="PF01336">
    <property type="entry name" value="tRNA_anti-codon"/>
    <property type="match status" value="1"/>
</dbReference>
<dbReference type="InterPro" id="IPR006195">
    <property type="entry name" value="aa-tRNA-synth_II"/>
</dbReference>
<dbReference type="HAMAP" id="MF_02075">
    <property type="entry name" value="Asp_tRNA_synth_type2"/>
    <property type="match status" value="1"/>
</dbReference>
<keyword evidence="7 9" id="KW-0648">Protein biosynthesis</keyword>
<comment type="caution">
    <text evidence="12">The sequence shown here is derived from an EMBL/GenBank/DDBJ whole genome shotgun (WGS) entry which is preliminary data.</text>
</comment>
<reference evidence="13" key="1">
    <citation type="journal article" date="2019" name="Int. J. Syst. Evol. Microbiol.">
        <title>The Global Catalogue of Microorganisms (GCM) 10K type strain sequencing project: providing services to taxonomists for standard genome sequencing and annotation.</title>
        <authorList>
            <consortium name="The Broad Institute Genomics Platform"/>
            <consortium name="The Broad Institute Genome Sequencing Center for Infectious Disease"/>
            <person name="Wu L."/>
            <person name="Ma J."/>
        </authorList>
    </citation>
    <scope>NUCLEOTIDE SEQUENCE [LARGE SCALE GENOMIC DNA]</scope>
    <source>
        <strain evidence="13">JCM 16013</strain>
    </source>
</reference>
<feature type="binding site" evidence="9">
    <location>
        <position position="370"/>
    </location>
    <ligand>
        <name>ATP</name>
        <dbReference type="ChEBI" id="CHEBI:30616"/>
    </ligand>
</feature>
<dbReference type="InterPro" id="IPR004365">
    <property type="entry name" value="NA-bd_OB_tRNA"/>
</dbReference>
<evidence type="ECO:0000256" key="6">
    <source>
        <dbReference type="ARBA" id="ARBA00022840"/>
    </source>
</evidence>
<feature type="site" description="Important for tRNA non-discrimination" evidence="9">
    <location>
        <position position="96"/>
    </location>
</feature>
<comment type="subcellular location">
    <subcellularLocation>
        <location evidence="1 9">Cytoplasm</location>
    </subcellularLocation>
</comment>
<keyword evidence="3 9" id="KW-0963">Cytoplasm</keyword>
<feature type="region of interest" description="Aspartate" evidence="9">
    <location>
        <begin position="208"/>
        <end position="211"/>
    </location>
</feature>
<name>A0ABP5DE50_9ACTN</name>
<evidence type="ECO:0000256" key="5">
    <source>
        <dbReference type="ARBA" id="ARBA00022741"/>
    </source>
</evidence>
<comment type="catalytic activity">
    <reaction evidence="9">
        <text>tRNA(Asx) + L-aspartate + ATP = L-aspartyl-tRNA(Asx) + AMP + diphosphate</text>
        <dbReference type="Rhea" id="RHEA:18349"/>
        <dbReference type="Rhea" id="RHEA-COMP:9710"/>
        <dbReference type="Rhea" id="RHEA-COMP:9711"/>
        <dbReference type="ChEBI" id="CHEBI:29991"/>
        <dbReference type="ChEBI" id="CHEBI:30616"/>
        <dbReference type="ChEBI" id="CHEBI:33019"/>
        <dbReference type="ChEBI" id="CHEBI:78442"/>
        <dbReference type="ChEBI" id="CHEBI:78516"/>
        <dbReference type="ChEBI" id="CHEBI:456215"/>
        <dbReference type="EC" id="6.1.1.23"/>
    </reaction>
</comment>
<dbReference type="InterPro" id="IPR004523">
    <property type="entry name" value="Asp-tRNA_synthase_2"/>
</dbReference>
<comment type="function">
    <text evidence="9">Aspartyl-tRNA synthetase with relaxed tRNA specificity since it is able to aspartylate not only its cognate tRNA(Asp) but also tRNA(Asn). Reaction proceeds in two steps: L-aspartate is first activated by ATP to form Asp-AMP and then transferred to the acceptor end of tRNA(Asp/Asn).</text>
</comment>
<protein>
    <recommendedName>
        <fullName evidence="9">Aspartate--tRNA(Asp/Asn) ligase</fullName>
        <ecNumber evidence="9">6.1.1.23</ecNumber>
    </recommendedName>
    <alternativeName>
        <fullName evidence="9">Aspartyl-tRNA synthetase</fullName>
        <shortName evidence="9">AspRS</shortName>
    </alternativeName>
    <alternativeName>
        <fullName evidence="9">Non-discriminating aspartyl-tRNA synthetase</fullName>
        <shortName evidence="9">ND-AspRS</shortName>
    </alternativeName>
</protein>
<dbReference type="Proteomes" id="UP001499854">
    <property type="component" value="Unassembled WGS sequence"/>
</dbReference>
<dbReference type="PRINTS" id="PR01042">
    <property type="entry name" value="TRNASYNTHASP"/>
</dbReference>
<evidence type="ECO:0000256" key="7">
    <source>
        <dbReference type="ARBA" id="ARBA00022917"/>
    </source>
</evidence>
<gene>
    <name evidence="12" type="primary">aspS_2</name>
    <name evidence="9" type="synonym">aspS</name>
    <name evidence="12" type="ORF">GCM10009838_44330</name>
</gene>
<accession>A0ABP5DE50</accession>
<dbReference type="EMBL" id="BAAAQM010000025">
    <property type="protein sequence ID" value="GAA1978646.1"/>
    <property type="molecule type" value="Genomic_DNA"/>
</dbReference>
<feature type="binding site" evidence="9">
    <location>
        <begin position="418"/>
        <end position="421"/>
    </location>
    <ligand>
        <name>ATP</name>
        <dbReference type="ChEBI" id="CHEBI:30616"/>
    </ligand>
</feature>
<organism evidence="12 13">
    <name type="scientific">Catenulispora subtropica</name>
    <dbReference type="NCBI Taxonomy" id="450798"/>
    <lineage>
        <taxon>Bacteria</taxon>
        <taxon>Bacillati</taxon>
        <taxon>Actinomycetota</taxon>
        <taxon>Actinomycetes</taxon>
        <taxon>Catenulisporales</taxon>
        <taxon>Catenulisporaceae</taxon>
        <taxon>Catenulispora</taxon>
    </lineage>
</organism>
<feature type="binding site" evidence="9">
    <location>
        <begin position="229"/>
        <end position="231"/>
    </location>
    <ligand>
        <name>ATP</name>
        <dbReference type="ChEBI" id="CHEBI:30616"/>
    </ligand>
</feature>
<dbReference type="Gene3D" id="2.40.50.140">
    <property type="entry name" value="Nucleic acid-binding proteins"/>
    <property type="match status" value="1"/>
</dbReference>
<dbReference type="RefSeq" id="WP_344658997.1">
    <property type="nucleotide sequence ID" value="NZ_BAAAQM010000025.1"/>
</dbReference>
<dbReference type="SUPFAM" id="SSF50249">
    <property type="entry name" value="Nucleic acid-binding proteins"/>
    <property type="match status" value="1"/>
</dbReference>
<feature type="region of interest" description="Disordered" evidence="10">
    <location>
        <begin position="52"/>
        <end position="74"/>
    </location>
</feature>
<feature type="binding site" evidence="9">
    <location>
        <position position="186"/>
    </location>
    <ligand>
        <name>L-aspartate</name>
        <dbReference type="ChEBI" id="CHEBI:29991"/>
    </ligand>
</feature>
<feature type="binding site" evidence="9">
    <location>
        <position position="377"/>
    </location>
    <ligand>
        <name>L-aspartate</name>
        <dbReference type="ChEBI" id="CHEBI:29991"/>
    </ligand>
</feature>
<dbReference type="GO" id="GO:0016874">
    <property type="term" value="F:ligase activity"/>
    <property type="evidence" value="ECO:0007669"/>
    <property type="project" value="UniProtKB-KW"/>
</dbReference>
<dbReference type="NCBIfam" id="NF003483">
    <property type="entry name" value="PRK05159.1"/>
    <property type="match status" value="1"/>
</dbReference>